<gene>
    <name evidence="2" type="ORF">AWN90_05410</name>
</gene>
<accession>A0A161XA94</accession>
<dbReference type="RefSeq" id="WP_067578227.1">
    <property type="nucleotide sequence ID" value="NZ_JABMCZ010000003.1"/>
</dbReference>
<proteinExistence type="predicted"/>
<reference evidence="2 3" key="1">
    <citation type="submission" date="2016-04" db="EMBL/GenBank/DDBJ databases">
        <authorList>
            <person name="Evans L.H."/>
            <person name="Alamgir A."/>
            <person name="Owens N."/>
            <person name="Weber N.D."/>
            <person name="Virtaneva K."/>
            <person name="Barbian K."/>
            <person name="Babar A."/>
            <person name="Rosenke K."/>
        </authorList>
    </citation>
    <scope>NUCLEOTIDE SEQUENCE [LARGE SCALE GENOMIC DNA]</scope>
    <source>
        <strain evidence="2 3">IFM 0406</strain>
    </source>
</reference>
<organism evidence="2 3">
    <name type="scientific">Nocardia terpenica</name>
    <dbReference type="NCBI Taxonomy" id="455432"/>
    <lineage>
        <taxon>Bacteria</taxon>
        <taxon>Bacillati</taxon>
        <taxon>Actinomycetota</taxon>
        <taxon>Actinomycetes</taxon>
        <taxon>Mycobacteriales</taxon>
        <taxon>Nocardiaceae</taxon>
        <taxon>Nocardia</taxon>
    </lineage>
</organism>
<dbReference type="InterPro" id="IPR002575">
    <property type="entry name" value="Aminoglycoside_PTrfase"/>
</dbReference>
<protein>
    <recommendedName>
        <fullName evidence="1">Aminoglycoside phosphotransferase domain-containing protein</fullName>
    </recommendedName>
</protein>
<dbReference type="OrthoDB" id="4531749at2"/>
<comment type="caution">
    <text evidence="2">The sequence shown here is derived from an EMBL/GenBank/DDBJ whole genome shotgun (WGS) entry which is preliminary data.</text>
</comment>
<dbReference type="Pfam" id="PF01636">
    <property type="entry name" value="APH"/>
    <property type="match status" value="1"/>
</dbReference>
<keyword evidence="3" id="KW-1185">Reference proteome</keyword>
<dbReference type="SUPFAM" id="SSF56112">
    <property type="entry name" value="Protein kinase-like (PK-like)"/>
    <property type="match status" value="1"/>
</dbReference>
<evidence type="ECO:0000259" key="1">
    <source>
        <dbReference type="Pfam" id="PF01636"/>
    </source>
</evidence>
<name>A0A161XA94_9NOCA</name>
<dbReference type="STRING" id="455432.AWN90_05410"/>
<feature type="domain" description="Aminoglycoside phosphotransferase" evidence="1">
    <location>
        <begin position="34"/>
        <end position="237"/>
    </location>
</feature>
<dbReference type="InterPro" id="IPR011009">
    <property type="entry name" value="Kinase-like_dom_sf"/>
</dbReference>
<sequence length="293" mass="32512">MMPGRPHRSILASACRRAGLPYADAQLLHVHSTVVYLLESAGVVVRISQSEHRGLRPERAPMIARWLGDRGLPVTEPLFDDAVDVDGATVTFWHYYPQPDSARPPARELGRLLRQLHALPAPPFALPAYVPLAGLSQVLDSAPEVLCPAEREWLARRMNVLVAQYGRLDSVLGVGLVHGDAYRGNLLWSEGGVLLADWDEASIAPRELDLVNIYQGIRFGHTEIDLREFGLAYGYDVRASPAFPTLRAMRDLHTLTSYIRRAAQGDLAATAELRHRLDTLRNPQSSDARWHAA</sequence>
<evidence type="ECO:0000313" key="3">
    <source>
        <dbReference type="Proteomes" id="UP000076512"/>
    </source>
</evidence>
<dbReference type="EMBL" id="LWGR01000016">
    <property type="protein sequence ID" value="KZM70028.1"/>
    <property type="molecule type" value="Genomic_DNA"/>
</dbReference>
<dbReference type="Gene3D" id="1.10.510.10">
    <property type="entry name" value="Transferase(Phosphotransferase) domain 1"/>
    <property type="match status" value="1"/>
</dbReference>
<dbReference type="AlphaFoldDB" id="A0A161XA94"/>
<evidence type="ECO:0000313" key="2">
    <source>
        <dbReference type="EMBL" id="KZM70028.1"/>
    </source>
</evidence>
<dbReference type="Proteomes" id="UP000076512">
    <property type="component" value="Unassembled WGS sequence"/>
</dbReference>